<dbReference type="Proteomes" id="UP000036947">
    <property type="component" value="Unassembled WGS sequence"/>
</dbReference>
<dbReference type="STRING" id="1163406.A0A0L0N394"/>
<feature type="transmembrane region" description="Helical" evidence="7">
    <location>
        <begin position="397"/>
        <end position="416"/>
    </location>
</feature>
<feature type="transmembrane region" description="Helical" evidence="7">
    <location>
        <begin position="436"/>
        <end position="458"/>
    </location>
</feature>
<accession>A0A0L0N394</accession>
<evidence type="ECO:0000256" key="5">
    <source>
        <dbReference type="ARBA" id="ARBA00023180"/>
    </source>
</evidence>
<feature type="transmembrane region" description="Helical" evidence="7">
    <location>
        <begin position="479"/>
        <end position="497"/>
    </location>
</feature>
<feature type="compositionally biased region" description="Low complexity" evidence="6">
    <location>
        <begin position="72"/>
        <end position="81"/>
    </location>
</feature>
<proteinExistence type="predicted"/>
<evidence type="ECO:0000259" key="8">
    <source>
        <dbReference type="PROSITE" id="PS50850"/>
    </source>
</evidence>
<dbReference type="InterPro" id="IPR011701">
    <property type="entry name" value="MFS"/>
</dbReference>
<keyword evidence="3 7" id="KW-1133">Transmembrane helix</keyword>
<dbReference type="AlphaFoldDB" id="A0A0L0N394"/>
<feature type="transmembrane region" description="Helical" evidence="7">
    <location>
        <begin position="229"/>
        <end position="248"/>
    </location>
</feature>
<feature type="transmembrane region" description="Helical" evidence="7">
    <location>
        <begin position="290"/>
        <end position="311"/>
    </location>
</feature>
<dbReference type="PROSITE" id="PS50850">
    <property type="entry name" value="MFS"/>
    <property type="match status" value="1"/>
</dbReference>
<dbReference type="Gene3D" id="1.20.1250.20">
    <property type="entry name" value="MFS general substrate transporter like domains"/>
    <property type="match status" value="1"/>
</dbReference>
<keyword evidence="4 7" id="KW-0472">Membrane</keyword>
<evidence type="ECO:0000256" key="7">
    <source>
        <dbReference type="SAM" id="Phobius"/>
    </source>
</evidence>
<feature type="region of interest" description="Disordered" evidence="6">
    <location>
        <begin position="28"/>
        <end position="104"/>
    </location>
</feature>
<evidence type="ECO:0000313" key="9">
    <source>
        <dbReference type="EMBL" id="KND88474.1"/>
    </source>
</evidence>
<keyword evidence="10" id="KW-1185">Reference proteome</keyword>
<reference evidence="9 10" key="1">
    <citation type="journal article" date="2015" name="BMC Genomics">
        <title>The genome of the truffle-parasite Tolypocladium ophioglossoides and the evolution of antifungal peptaibiotics.</title>
        <authorList>
            <person name="Quandt C.A."/>
            <person name="Bushley K.E."/>
            <person name="Spatafora J.W."/>
        </authorList>
    </citation>
    <scope>NUCLEOTIDE SEQUENCE [LARGE SCALE GENOMIC DNA]</scope>
    <source>
        <strain evidence="9 10">CBS 100239</strain>
    </source>
</reference>
<dbReference type="Pfam" id="PF07690">
    <property type="entry name" value="MFS_1"/>
    <property type="match status" value="1"/>
</dbReference>
<dbReference type="PANTHER" id="PTHR23502:SF23">
    <property type="entry name" value="FLUCONAZOLE RESISTANCE PROTEIN 1"/>
    <property type="match status" value="1"/>
</dbReference>
<dbReference type="EMBL" id="LFRF01000025">
    <property type="protein sequence ID" value="KND88474.1"/>
    <property type="molecule type" value="Genomic_DNA"/>
</dbReference>
<comment type="subcellular location">
    <subcellularLocation>
        <location evidence="1">Membrane</location>
        <topology evidence="1">Multi-pass membrane protein</topology>
    </subcellularLocation>
</comment>
<evidence type="ECO:0000256" key="6">
    <source>
        <dbReference type="SAM" id="MobiDB-lite"/>
    </source>
</evidence>
<feature type="transmembrane region" description="Helical" evidence="7">
    <location>
        <begin position="331"/>
        <end position="349"/>
    </location>
</feature>
<protein>
    <submittedName>
        <fullName evidence="9">Caffeine resistance protein 5</fullName>
    </submittedName>
</protein>
<name>A0A0L0N394_TOLOC</name>
<evidence type="ECO:0000256" key="2">
    <source>
        <dbReference type="ARBA" id="ARBA00022692"/>
    </source>
</evidence>
<dbReference type="FunFam" id="1.20.1250.20:FF:000011">
    <property type="entry name" value="MFS multidrug transporter, putative"/>
    <property type="match status" value="1"/>
</dbReference>
<keyword evidence="5" id="KW-0325">Glycoprotein</keyword>
<dbReference type="SUPFAM" id="SSF103473">
    <property type="entry name" value="MFS general substrate transporter"/>
    <property type="match status" value="1"/>
</dbReference>
<feature type="domain" description="Major facilitator superfamily (MFS) profile" evidence="8">
    <location>
        <begin position="163"/>
        <end position="593"/>
    </location>
</feature>
<comment type="caution">
    <text evidence="9">The sequence shown here is derived from an EMBL/GenBank/DDBJ whole genome shotgun (WGS) entry which is preliminary data.</text>
</comment>
<dbReference type="CDD" id="cd17323">
    <property type="entry name" value="MFS_Tpo1_MDR_like"/>
    <property type="match status" value="1"/>
</dbReference>
<dbReference type="GO" id="GO:1990961">
    <property type="term" value="P:xenobiotic detoxification by transmembrane export across the plasma membrane"/>
    <property type="evidence" value="ECO:0007669"/>
    <property type="project" value="TreeGrafter"/>
</dbReference>
<organism evidence="9 10">
    <name type="scientific">Tolypocladium ophioglossoides (strain CBS 100239)</name>
    <name type="common">Snaketongue truffleclub</name>
    <name type="synonym">Elaphocordyceps ophioglossoides</name>
    <dbReference type="NCBI Taxonomy" id="1163406"/>
    <lineage>
        <taxon>Eukaryota</taxon>
        <taxon>Fungi</taxon>
        <taxon>Dikarya</taxon>
        <taxon>Ascomycota</taxon>
        <taxon>Pezizomycotina</taxon>
        <taxon>Sordariomycetes</taxon>
        <taxon>Hypocreomycetidae</taxon>
        <taxon>Hypocreales</taxon>
        <taxon>Ophiocordycipitaceae</taxon>
        <taxon>Tolypocladium</taxon>
    </lineage>
</organism>
<sequence length="603" mass="66676">MADLIRDAPLGQLIRWVTKNKYLQYPEEKAGFKLPQPWQDMLDSPNALGDDESREHPSSSSSTAGDGDGRTQQQQQQQQQRQADREKNQAAAPEEDDGHLHRTRTAEDVAARLEADELHRLEKRQSIPIVPKRTKDGAILVDWYYSDDADDPHNWSNKKRLLVGVIICLYTFVVYTSSAIYTSSIAGIRAQWGVGSLTASLGLSLYVLGYGIGPLVFSPLSEIPRVGRSPVYAVTMFLFVVLSIPTAFAPNFAGLLVLRFLQGFFGSPCLASGGASLGDMYSLMALPYAMVAWVSAAYCGPALGPLLSGFAVPAEDWRWALYESVWASSPIFLAMLVSLPETSGPTILLRRARRLRKLTGNDRFMSQSEIDQRHMNVSAVALDALIKPMEITIKDPAVLFVQIYTAIIYAIYYSFFEVFPLVYPVDYHMNLGQVGLVFLCILVSCILGIAIYCGYLYFYMDPRVAKFGLPVQESRLLPALPAAFGPTIGLFLFAWTARASIHWIVPTIGITIYGATCFVVMQCIFIYVPLSYPQYAASLFAANDFFRSLLACVSILFAHPLFDNLGVAKGTSLLGGLSVIGIVGIWLLYYYGANLRARSKFAI</sequence>
<dbReference type="PANTHER" id="PTHR23502">
    <property type="entry name" value="MAJOR FACILITATOR SUPERFAMILY"/>
    <property type="match status" value="1"/>
</dbReference>
<feature type="transmembrane region" description="Helical" evidence="7">
    <location>
        <begin position="193"/>
        <end position="217"/>
    </location>
</feature>
<evidence type="ECO:0000256" key="1">
    <source>
        <dbReference type="ARBA" id="ARBA00004141"/>
    </source>
</evidence>
<feature type="transmembrane region" description="Helical" evidence="7">
    <location>
        <begin position="573"/>
        <end position="591"/>
    </location>
</feature>
<evidence type="ECO:0000313" key="10">
    <source>
        <dbReference type="Proteomes" id="UP000036947"/>
    </source>
</evidence>
<dbReference type="InterPro" id="IPR020846">
    <property type="entry name" value="MFS_dom"/>
</dbReference>
<gene>
    <name evidence="9" type="ORF">TOPH_06874</name>
</gene>
<feature type="transmembrane region" description="Helical" evidence="7">
    <location>
        <begin position="260"/>
        <end position="278"/>
    </location>
</feature>
<feature type="transmembrane region" description="Helical" evidence="7">
    <location>
        <begin position="161"/>
        <end position="181"/>
    </location>
</feature>
<evidence type="ECO:0000256" key="4">
    <source>
        <dbReference type="ARBA" id="ARBA00023136"/>
    </source>
</evidence>
<evidence type="ECO:0000256" key="3">
    <source>
        <dbReference type="ARBA" id="ARBA00022989"/>
    </source>
</evidence>
<dbReference type="InterPro" id="IPR036259">
    <property type="entry name" value="MFS_trans_sf"/>
</dbReference>
<dbReference type="OrthoDB" id="3357846at2759"/>
<dbReference type="GO" id="GO:0015244">
    <property type="term" value="F:fluconazole transmembrane transporter activity"/>
    <property type="evidence" value="ECO:0007669"/>
    <property type="project" value="TreeGrafter"/>
</dbReference>
<feature type="transmembrane region" description="Helical" evidence="7">
    <location>
        <begin position="540"/>
        <end position="561"/>
    </location>
</feature>
<dbReference type="GO" id="GO:0005886">
    <property type="term" value="C:plasma membrane"/>
    <property type="evidence" value="ECO:0007669"/>
    <property type="project" value="TreeGrafter"/>
</dbReference>
<keyword evidence="2 7" id="KW-0812">Transmembrane</keyword>
<feature type="transmembrane region" description="Helical" evidence="7">
    <location>
        <begin position="503"/>
        <end position="528"/>
    </location>
</feature>